<evidence type="ECO:0000313" key="11">
    <source>
        <dbReference type="Proteomes" id="UP000078540"/>
    </source>
</evidence>
<keyword evidence="11" id="KW-1185">Reference proteome</keyword>
<gene>
    <name evidence="10" type="ORF">ALC53_03523</name>
</gene>
<comment type="subcellular location">
    <subcellularLocation>
        <location evidence="1">Secreted</location>
    </subcellularLocation>
</comment>
<evidence type="ECO:0000256" key="5">
    <source>
        <dbReference type="ARBA" id="ARBA00022729"/>
    </source>
</evidence>
<dbReference type="Proteomes" id="UP000078540">
    <property type="component" value="Unassembled WGS sequence"/>
</dbReference>
<evidence type="ECO:0000256" key="8">
    <source>
        <dbReference type="ARBA" id="ARBA00023320"/>
    </source>
</evidence>
<protein>
    <submittedName>
        <fullName evidence="10">Uncharacterized protein</fullName>
    </submittedName>
</protein>
<dbReference type="PROSITE" id="PS00256">
    <property type="entry name" value="AKH"/>
    <property type="match status" value="1"/>
</dbReference>
<sequence length="181" mass="21055">MKQNQRKIPNPFFYFRLDFCARIAQEMISKTVCKMKRLTPAQNFHYPSWDSDRVYRDVVMCARVKVRGPVMFCKMSMSLLGIAFLFLILVADGEAQLNFSTGWGQGKRSQDTRIRSNNMDCSSQGASLEQLLKLYSFIQFRSEKYRIFSRHGSERMIVETLRGKFQCRLSLKRSSKENGGC</sequence>
<evidence type="ECO:0000256" key="9">
    <source>
        <dbReference type="SAM" id="Phobius"/>
    </source>
</evidence>
<proteinExistence type="inferred from homology"/>
<keyword evidence="7" id="KW-0873">Pyrrolidone carboxylic acid</keyword>
<keyword evidence="5" id="KW-0732">Signal</keyword>
<dbReference type="InterPro" id="IPR002047">
    <property type="entry name" value="Adipokinetic_hormone_CS"/>
</dbReference>
<dbReference type="AlphaFoldDB" id="A0A195BPF8"/>
<evidence type="ECO:0000256" key="4">
    <source>
        <dbReference type="ARBA" id="ARBA00022702"/>
    </source>
</evidence>
<evidence type="ECO:0000256" key="6">
    <source>
        <dbReference type="ARBA" id="ARBA00022815"/>
    </source>
</evidence>
<evidence type="ECO:0000256" key="7">
    <source>
        <dbReference type="ARBA" id="ARBA00023283"/>
    </source>
</evidence>
<dbReference type="GO" id="GO:0005576">
    <property type="term" value="C:extracellular region"/>
    <property type="evidence" value="ECO:0007669"/>
    <property type="project" value="UniProtKB-SubCell"/>
</dbReference>
<dbReference type="Pfam" id="PF06377">
    <property type="entry name" value="Adipokin_hormo"/>
    <property type="match status" value="1"/>
</dbReference>
<comment type="similarity">
    <text evidence="2">Belongs to the AKH/HRTH/RPCH family.</text>
</comment>
<keyword evidence="9" id="KW-1133">Transmembrane helix</keyword>
<keyword evidence="6" id="KW-0027">Amidation</keyword>
<keyword evidence="3" id="KW-0964">Secreted</keyword>
<dbReference type="EMBL" id="KQ976433">
    <property type="protein sequence ID" value="KYM87337.1"/>
    <property type="molecule type" value="Genomic_DNA"/>
</dbReference>
<dbReference type="STRING" id="520822.A0A195BPF8"/>
<evidence type="ECO:0000313" key="10">
    <source>
        <dbReference type="EMBL" id="KYM87337.1"/>
    </source>
</evidence>
<evidence type="ECO:0000256" key="2">
    <source>
        <dbReference type="ARBA" id="ARBA00006145"/>
    </source>
</evidence>
<evidence type="ECO:0000256" key="3">
    <source>
        <dbReference type="ARBA" id="ARBA00022525"/>
    </source>
</evidence>
<keyword evidence="9" id="KW-0472">Membrane</keyword>
<dbReference type="GO" id="GO:0005179">
    <property type="term" value="F:hormone activity"/>
    <property type="evidence" value="ECO:0007669"/>
    <property type="project" value="UniProtKB-KW"/>
</dbReference>
<feature type="transmembrane region" description="Helical" evidence="9">
    <location>
        <begin position="72"/>
        <end position="91"/>
    </location>
</feature>
<keyword evidence="9" id="KW-0812">Transmembrane</keyword>
<accession>A0A195BPF8</accession>
<dbReference type="GO" id="GO:0007218">
    <property type="term" value="P:neuropeptide signaling pathway"/>
    <property type="evidence" value="ECO:0007669"/>
    <property type="project" value="UniProtKB-KW"/>
</dbReference>
<organism evidence="10 11">
    <name type="scientific">Atta colombica</name>
    <dbReference type="NCBI Taxonomy" id="520822"/>
    <lineage>
        <taxon>Eukaryota</taxon>
        <taxon>Metazoa</taxon>
        <taxon>Ecdysozoa</taxon>
        <taxon>Arthropoda</taxon>
        <taxon>Hexapoda</taxon>
        <taxon>Insecta</taxon>
        <taxon>Pterygota</taxon>
        <taxon>Neoptera</taxon>
        <taxon>Endopterygota</taxon>
        <taxon>Hymenoptera</taxon>
        <taxon>Apocrita</taxon>
        <taxon>Aculeata</taxon>
        <taxon>Formicoidea</taxon>
        <taxon>Formicidae</taxon>
        <taxon>Myrmicinae</taxon>
        <taxon>Atta</taxon>
    </lineage>
</organism>
<evidence type="ECO:0000256" key="1">
    <source>
        <dbReference type="ARBA" id="ARBA00004613"/>
    </source>
</evidence>
<keyword evidence="8" id="KW-0527">Neuropeptide</keyword>
<reference evidence="10 11" key="1">
    <citation type="submission" date="2015-09" db="EMBL/GenBank/DDBJ databases">
        <title>Atta colombica WGS genome.</title>
        <authorList>
            <person name="Nygaard S."/>
            <person name="Hu H."/>
            <person name="Boomsma J."/>
            <person name="Zhang G."/>
        </authorList>
    </citation>
    <scope>NUCLEOTIDE SEQUENCE [LARGE SCALE GENOMIC DNA]</scope>
    <source>
        <strain evidence="10">Treedump-2</strain>
        <tissue evidence="10">Whole body</tissue>
    </source>
</reference>
<name>A0A195BPF8_9HYME</name>
<dbReference type="InterPro" id="IPR010475">
    <property type="entry name" value="AKH/RPCH_hormone"/>
</dbReference>
<keyword evidence="4" id="KW-0372">Hormone</keyword>